<protein>
    <submittedName>
        <fullName evidence="1">Uncharacterized protein</fullName>
    </submittedName>
</protein>
<accession>A0A1S0TU66</accession>
<sequence length="88" mass="9621">MVLVFQHASVNLSTFLEAGVRFRLSSLFDRVRRCPLITVSLPGGNGDELFLGLSSRGASNTLLGKGCLVVQDVAEQDCHLRGQFRPVF</sequence>
<gene>
    <name evidence="1" type="ORF">LOAG_08455</name>
</gene>
<dbReference type="CTD" id="9945885"/>
<proteinExistence type="predicted"/>
<reference evidence="1" key="1">
    <citation type="submission" date="2012-04" db="EMBL/GenBank/DDBJ databases">
        <title>The Genome Sequence of Loa loa.</title>
        <authorList>
            <consortium name="The Broad Institute Genome Sequencing Platform"/>
            <consortium name="Broad Institute Genome Sequencing Center for Infectious Disease"/>
            <person name="Nutman T.B."/>
            <person name="Fink D.L."/>
            <person name="Russ C."/>
            <person name="Young S."/>
            <person name="Zeng Q."/>
            <person name="Gargeya S."/>
            <person name="Alvarado L."/>
            <person name="Berlin A."/>
            <person name="Chapman S.B."/>
            <person name="Chen Z."/>
            <person name="Freedman E."/>
            <person name="Gellesch M."/>
            <person name="Goldberg J."/>
            <person name="Griggs A."/>
            <person name="Gujja S."/>
            <person name="Heilman E.R."/>
            <person name="Heiman D."/>
            <person name="Howarth C."/>
            <person name="Mehta T."/>
            <person name="Neiman D."/>
            <person name="Pearson M."/>
            <person name="Roberts A."/>
            <person name="Saif S."/>
            <person name="Shea T."/>
            <person name="Shenoy N."/>
            <person name="Sisk P."/>
            <person name="Stolte C."/>
            <person name="Sykes S."/>
            <person name="White J."/>
            <person name="Yandava C."/>
            <person name="Haas B."/>
            <person name="Henn M.R."/>
            <person name="Nusbaum C."/>
            <person name="Birren B."/>
        </authorList>
    </citation>
    <scope>NUCLEOTIDE SEQUENCE [LARGE SCALE GENOMIC DNA]</scope>
</reference>
<dbReference type="EMBL" id="JH712213">
    <property type="protein sequence ID" value="EFO20033.2"/>
    <property type="molecule type" value="Genomic_DNA"/>
</dbReference>
<dbReference type="GeneID" id="9945885"/>
<dbReference type="RefSeq" id="XP_003144035.2">
    <property type="nucleotide sequence ID" value="XM_003143987.2"/>
</dbReference>
<dbReference type="AlphaFoldDB" id="A0A1S0TU66"/>
<evidence type="ECO:0000313" key="1">
    <source>
        <dbReference type="EMBL" id="EFO20033.2"/>
    </source>
</evidence>
<organism evidence="1">
    <name type="scientific">Loa loa</name>
    <name type="common">Eye worm</name>
    <name type="synonym">Filaria loa</name>
    <dbReference type="NCBI Taxonomy" id="7209"/>
    <lineage>
        <taxon>Eukaryota</taxon>
        <taxon>Metazoa</taxon>
        <taxon>Ecdysozoa</taxon>
        <taxon>Nematoda</taxon>
        <taxon>Chromadorea</taxon>
        <taxon>Rhabditida</taxon>
        <taxon>Spirurina</taxon>
        <taxon>Spiruromorpha</taxon>
        <taxon>Filarioidea</taxon>
        <taxon>Onchocercidae</taxon>
        <taxon>Loa</taxon>
    </lineage>
</organism>
<dbReference type="KEGG" id="loa:LOAG_08455"/>
<name>A0A1S0TU66_LOALO</name>